<gene>
    <name evidence="3" type="ORF">B7H23_06530</name>
</gene>
<dbReference type="PANTHER" id="PTHR15108">
    <property type="entry name" value="N-ACYLGLUCOSAMINE-2-EPIMERASE"/>
    <property type="match status" value="1"/>
</dbReference>
<comment type="caution">
    <text evidence="3">The sequence shown here is derived from an EMBL/GenBank/DDBJ whole genome shotgun (WGS) entry which is preliminary data.</text>
</comment>
<keyword evidence="2" id="KW-0413">Isomerase</keyword>
<dbReference type="InterPro" id="IPR008928">
    <property type="entry name" value="6-hairpin_glycosidase_sf"/>
</dbReference>
<dbReference type="Gene3D" id="1.50.10.10">
    <property type="match status" value="1"/>
</dbReference>
<evidence type="ECO:0000256" key="1">
    <source>
        <dbReference type="ARBA" id="ARBA00008558"/>
    </source>
</evidence>
<sequence>MPSAKPLPPQPDFLRRETRRLLEFSVAAAIPGGGFGVLDTAGRLPTDAPIDGVLTCRKIHSYALATALGEFDGAHLVGHGLKALRGPLRDDKHGGWYKNDTGEDRRKEAYLHAFVALAASTAVGFGYDARDLLDEAIAVIERRFWSEDEGAMRERFEADWTGEMDYRGANANMHSVEAFLALADVTGDTEWLGRAERIVERLIHDHARSNGHAVIEHFDRTWNVLRTFNAERPYDDLRPYGLTPGHYAEWSHLLLRLQMALEEAGRASPSTLRDDAEGLFAATLRDGWKDEPPGIVYTVGWDGEASVENRPHWVIAEAAVAAEFLSGRTGGEGYAEWRNRFWATIEDVFVDEAFAGWWNEVDGRNQPSEAIYRGKPDLYHAYQAVLAARLPLAPTYAAAVRRSLDST</sequence>
<protein>
    <recommendedName>
        <fullName evidence="5">Sugar isomerase</fullName>
    </recommendedName>
</protein>
<comment type="similarity">
    <text evidence="1">Belongs to the N-acylglucosamine 2-epimerase family.</text>
</comment>
<keyword evidence="4" id="KW-1185">Reference proteome</keyword>
<dbReference type="GO" id="GO:0005975">
    <property type="term" value="P:carbohydrate metabolic process"/>
    <property type="evidence" value="ECO:0007669"/>
    <property type="project" value="InterPro"/>
</dbReference>
<dbReference type="Proteomes" id="UP000215405">
    <property type="component" value="Unassembled WGS sequence"/>
</dbReference>
<evidence type="ECO:0000256" key="2">
    <source>
        <dbReference type="ARBA" id="ARBA00023235"/>
    </source>
</evidence>
<dbReference type="AlphaFoldDB" id="A0A231V2Y6"/>
<evidence type="ECO:0000313" key="4">
    <source>
        <dbReference type="Proteomes" id="UP000215405"/>
    </source>
</evidence>
<dbReference type="SUPFAM" id="SSF48208">
    <property type="entry name" value="Six-hairpin glycosidases"/>
    <property type="match status" value="1"/>
</dbReference>
<dbReference type="Pfam" id="PF07221">
    <property type="entry name" value="GlcNAc_2-epim"/>
    <property type="match status" value="1"/>
</dbReference>
<evidence type="ECO:0000313" key="3">
    <source>
        <dbReference type="EMBL" id="OXT02542.1"/>
    </source>
</evidence>
<dbReference type="InterPro" id="IPR012341">
    <property type="entry name" value="6hp_glycosidase-like_sf"/>
</dbReference>
<dbReference type="GO" id="GO:0016853">
    <property type="term" value="F:isomerase activity"/>
    <property type="evidence" value="ECO:0007669"/>
    <property type="project" value="UniProtKB-KW"/>
</dbReference>
<proteinExistence type="inferred from homology"/>
<dbReference type="InterPro" id="IPR010819">
    <property type="entry name" value="AGE/CE"/>
</dbReference>
<organism evidence="3 4">
    <name type="scientific">Notoacmeibacter marinus</name>
    <dbReference type="NCBI Taxonomy" id="1876515"/>
    <lineage>
        <taxon>Bacteria</taxon>
        <taxon>Pseudomonadati</taxon>
        <taxon>Pseudomonadota</taxon>
        <taxon>Alphaproteobacteria</taxon>
        <taxon>Hyphomicrobiales</taxon>
        <taxon>Notoacmeibacteraceae</taxon>
        <taxon>Notoacmeibacter</taxon>
    </lineage>
</organism>
<accession>A0A231V2Y6</accession>
<name>A0A231V2Y6_9HYPH</name>
<evidence type="ECO:0008006" key="5">
    <source>
        <dbReference type="Google" id="ProtNLM"/>
    </source>
</evidence>
<dbReference type="RefSeq" id="WP_094076495.1">
    <property type="nucleotide sequence ID" value="NZ_NBYO01000001.1"/>
</dbReference>
<dbReference type="EMBL" id="NBYO01000001">
    <property type="protein sequence ID" value="OXT02542.1"/>
    <property type="molecule type" value="Genomic_DNA"/>
</dbReference>
<reference evidence="4" key="1">
    <citation type="journal article" date="2017" name="Int. J. Syst. Evol. Microbiol.">
        <title>Notoacmeibacter marinus gen. nov., sp. nov., isolated from the gut of a limpet and proposal of Notoacmeibacteraceae fam. nov. in the order Rhizobiales of the class Alphaproteobacteria.</title>
        <authorList>
            <person name="Huang Z."/>
            <person name="Guo F."/>
            <person name="Lai Q."/>
        </authorList>
    </citation>
    <scope>NUCLEOTIDE SEQUENCE [LARGE SCALE GENOMIC DNA]</scope>
    <source>
        <strain evidence="4">XMTR2A4</strain>
    </source>
</reference>